<dbReference type="OrthoDB" id="2991872at2759"/>
<accession>A0A9P3CJT7</accession>
<evidence type="ECO:0000259" key="3">
    <source>
        <dbReference type="PROSITE" id="PS50048"/>
    </source>
</evidence>
<dbReference type="Gene3D" id="4.10.240.10">
    <property type="entry name" value="Zn(2)-C6 fungal-type DNA-binding domain"/>
    <property type="match status" value="1"/>
</dbReference>
<dbReference type="GeneID" id="68292835"/>
<evidence type="ECO:0000256" key="2">
    <source>
        <dbReference type="SAM" id="MobiDB-lite"/>
    </source>
</evidence>
<dbReference type="Proteomes" id="UP000825890">
    <property type="component" value="Unassembled WGS sequence"/>
</dbReference>
<sequence>MVYRGRLGRGCAECRARKTRCDQARPACGQCKRADRKCTGYQDVASLRVVDQTRDVHIRASKASSGGLSASSRVSHSSPSDGVDFGKPYSQAKRSAGAIVQFSQSSTLASPAYHATIVAANLFFERYVSVWLAHSKNELDFVAPLYIQAKADSMLSNVVTALGLASLSTQQGDRTLAVIAGEKYSKSLCQVQKSLQDPRLAQTDETVATVILLGLYELVDSGGNSKDGQRLLLHLTGAVQLMQLRGKEAILGVEHHMMYQRVASQIELCCLHERQRIPTALLKLEKPLRSRFHAEEVMTADLMYIAARLCEVLTSTRVVDPAAILMNIDCLVAIEGDLNIWFNRRSPRFHAERLPLRNPGEKFLEHKDVYQNDIGASVMNRYRCIRIAANEEIVRLLEMEFELTSTRDNAQRLNHALACILAVSEDIAYSLPYFFGDDSGLRYPTVHASEGRPLMYSGLSCLMPIYLASNPERVSNDMFRWTMRHLEIIAYDIGIPQARSLLAERLAFKPEWPICNNSSKLTAHPVQNI</sequence>
<dbReference type="PANTHER" id="PTHR38791">
    <property type="entry name" value="ZN(II)2CYS6 TRANSCRIPTION FACTOR (EUROFUNG)-RELATED-RELATED"/>
    <property type="match status" value="1"/>
</dbReference>
<feature type="compositionally biased region" description="Low complexity" evidence="2">
    <location>
        <begin position="64"/>
        <end position="82"/>
    </location>
</feature>
<gene>
    <name evidence="4" type="ORF">CKM354_000726000</name>
</gene>
<dbReference type="SMART" id="SM00066">
    <property type="entry name" value="GAL4"/>
    <property type="match status" value="1"/>
</dbReference>
<dbReference type="InterPro" id="IPR036864">
    <property type="entry name" value="Zn2-C6_fun-type_DNA-bd_sf"/>
</dbReference>
<reference evidence="4 5" key="1">
    <citation type="submission" date="2021-01" db="EMBL/GenBank/DDBJ databases">
        <title>Cercospora kikuchii MAFF 305040 whole genome shotgun sequence.</title>
        <authorList>
            <person name="Kashiwa T."/>
            <person name="Suzuki T."/>
        </authorList>
    </citation>
    <scope>NUCLEOTIDE SEQUENCE [LARGE SCALE GENOMIC DNA]</scope>
    <source>
        <strain evidence="4 5">MAFF 305040</strain>
    </source>
</reference>
<dbReference type="InterPro" id="IPR001138">
    <property type="entry name" value="Zn2Cys6_DnaBD"/>
</dbReference>
<keyword evidence="1" id="KW-0539">Nucleus</keyword>
<evidence type="ECO:0000313" key="5">
    <source>
        <dbReference type="Proteomes" id="UP000825890"/>
    </source>
</evidence>
<dbReference type="Pfam" id="PF11951">
    <property type="entry name" value="Fungal_trans_2"/>
    <property type="match status" value="1"/>
</dbReference>
<dbReference type="AlphaFoldDB" id="A0A9P3CJT7"/>
<dbReference type="Pfam" id="PF00172">
    <property type="entry name" value="Zn_clus"/>
    <property type="match status" value="1"/>
</dbReference>
<protein>
    <recommendedName>
        <fullName evidence="3">Zn(2)-C6 fungal-type domain-containing protein</fullName>
    </recommendedName>
</protein>
<proteinExistence type="predicted"/>
<evidence type="ECO:0000256" key="1">
    <source>
        <dbReference type="ARBA" id="ARBA00023242"/>
    </source>
</evidence>
<dbReference type="GO" id="GO:0000981">
    <property type="term" value="F:DNA-binding transcription factor activity, RNA polymerase II-specific"/>
    <property type="evidence" value="ECO:0007669"/>
    <property type="project" value="InterPro"/>
</dbReference>
<comment type="caution">
    <text evidence="4">The sequence shown here is derived from an EMBL/GenBank/DDBJ whole genome shotgun (WGS) entry which is preliminary data.</text>
</comment>
<dbReference type="PROSITE" id="PS50048">
    <property type="entry name" value="ZN2_CY6_FUNGAL_2"/>
    <property type="match status" value="1"/>
</dbReference>
<dbReference type="RefSeq" id="XP_044658538.1">
    <property type="nucleotide sequence ID" value="XM_044802603.1"/>
</dbReference>
<dbReference type="CDD" id="cd00067">
    <property type="entry name" value="GAL4"/>
    <property type="match status" value="1"/>
</dbReference>
<organism evidence="4 5">
    <name type="scientific">Cercospora kikuchii</name>
    <dbReference type="NCBI Taxonomy" id="84275"/>
    <lineage>
        <taxon>Eukaryota</taxon>
        <taxon>Fungi</taxon>
        <taxon>Dikarya</taxon>
        <taxon>Ascomycota</taxon>
        <taxon>Pezizomycotina</taxon>
        <taxon>Dothideomycetes</taxon>
        <taxon>Dothideomycetidae</taxon>
        <taxon>Mycosphaerellales</taxon>
        <taxon>Mycosphaerellaceae</taxon>
        <taxon>Cercospora</taxon>
    </lineage>
</organism>
<dbReference type="InterPro" id="IPR021858">
    <property type="entry name" value="Fun_TF"/>
</dbReference>
<dbReference type="PROSITE" id="PS00463">
    <property type="entry name" value="ZN2_CY6_FUNGAL_1"/>
    <property type="match status" value="1"/>
</dbReference>
<name>A0A9P3CJT7_9PEZI</name>
<evidence type="ECO:0000313" key="4">
    <source>
        <dbReference type="EMBL" id="GIZ44051.1"/>
    </source>
</evidence>
<feature type="domain" description="Zn(2)-C6 fungal-type" evidence="3">
    <location>
        <begin position="10"/>
        <end position="39"/>
    </location>
</feature>
<feature type="region of interest" description="Disordered" evidence="2">
    <location>
        <begin position="64"/>
        <end position="86"/>
    </location>
</feature>
<dbReference type="SUPFAM" id="SSF57701">
    <property type="entry name" value="Zn2/Cys6 DNA-binding domain"/>
    <property type="match status" value="1"/>
</dbReference>
<dbReference type="GO" id="GO:0008270">
    <property type="term" value="F:zinc ion binding"/>
    <property type="evidence" value="ECO:0007669"/>
    <property type="project" value="InterPro"/>
</dbReference>
<keyword evidence="5" id="KW-1185">Reference proteome</keyword>
<dbReference type="EMBL" id="BOLY01000004">
    <property type="protein sequence ID" value="GIZ44051.1"/>
    <property type="molecule type" value="Genomic_DNA"/>
</dbReference>
<dbReference type="PANTHER" id="PTHR38791:SF5">
    <property type="entry name" value="TRANSCRIPTION FACTOR DBAG-RELATED"/>
    <property type="match status" value="1"/>
</dbReference>
<dbReference type="InterPro" id="IPR053175">
    <property type="entry name" value="DHMBA_Reg_Transcription_Factor"/>
</dbReference>